<reference evidence="1 2" key="1">
    <citation type="submission" date="2016-01" db="EMBL/GenBank/DDBJ databases">
        <title>The new phylogeny of the genus Mycobacterium.</title>
        <authorList>
            <person name="Tarcisio F."/>
            <person name="Conor M."/>
            <person name="Antonella G."/>
            <person name="Elisabetta G."/>
            <person name="Giulia F.S."/>
            <person name="Sara T."/>
            <person name="Anna F."/>
            <person name="Clotilde B."/>
            <person name="Roberto B."/>
            <person name="Veronica D.S."/>
            <person name="Fabio R."/>
            <person name="Monica P."/>
            <person name="Olivier J."/>
            <person name="Enrico T."/>
            <person name="Nicola S."/>
        </authorList>
    </citation>
    <scope>NUCLEOTIDE SEQUENCE [LARGE SCALE GENOMIC DNA]</scope>
    <source>
        <strain evidence="1 2">ATCC 700010</strain>
    </source>
</reference>
<accession>A0A1X2F4X6</accession>
<sequence>MGGPMSALAPPAAVVDTLAGLRAAFDGIHVMHECSGDCPADCDLTDYSEAALRDHDERNFDAREEIHERAEELVAALDEWLGTAAAEAGPGR</sequence>
<dbReference type="Proteomes" id="UP000193964">
    <property type="component" value="Unassembled WGS sequence"/>
</dbReference>
<dbReference type="EMBL" id="LQQA01000022">
    <property type="protein sequence ID" value="ORX13491.1"/>
    <property type="molecule type" value="Genomic_DNA"/>
</dbReference>
<evidence type="ECO:0000313" key="2">
    <source>
        <dbReference type="Proteomes" id="UP000193964"/>
    </source>
</evidence>
<protein>
    <submittedName>
        <fullName evidence="1">Uncharacterized protein</fullName>
    </submittedName>
</protein>
<gene>
    <name evidence="1" type="ORF">AWC31_30050</name>
</gene>
<comment type="caution">
    <text evidence="1">The sequence shown here is derived from an EMBL/GenBank/DDBJ whole genome shotgun (WGS) entry which is preliminary data.</text>
</comment>
<evidence type="ECO:0000313" key="1">
    <source>
        <dbReference type="EMBL" id="ORX13491.1"/>
    </source>
</evidence>
<organism evidence="1 2">
    <name type="scientific">Mycolicibacterium wolinskyi</name>
    <dbReference type="NCBI Taxonomy" id="59750"/>
    <lineage>
        <taxon>Bacteria</taxon>
        <taxon>Bacillati</taxon>
        <taxon>Actinomycetota</taxon>
        <taxon>Actinomycetes</taxon>
        <taxon>Mycobacteriales</taxon>
        <taxon>Mycobacteriaceae</taxon>
        <taxon>Mycolicibacterium</taxon>
    </lineage>
</organism>
<dbReference type="AlphaFoldDB" id="A0A1X2F4X6"/>
<name>A0A1X2F4X6_9MYCO</name>
<proteinExistence type="predicted"/>